<dbReference type="SUPFAM" id="SSF49899">
    <property type="entry name" value="Concanavalin A-like lectins/glucanases"/>
    <property type="match status" value="1"/>
</dbReference>
<evidence type="ECO:0000313" key="4">
    <source>
        <dbReference type="EMBL" id="SMP43755.1"/>
    </source>
</evidence>
<feature type="chain" id="PRO_5046092406" description="3-keto-alpha-glucoside-1,2-lyase/3-keto-2-hydroxy-glucal hydratase domain-containing protein" evidence="2">
    <location>
        <begin position="22"/>
        <end position="288"/>
    </location>
</feature>
<evidence type="ECO:0000259" key="3">
    <source>
        <dbReference type="Pfam" id="PF06439"/>
    </source>
</evidence>
<dbReference type="InterPro" id="IPR013320">
    <property type="entry name" value="ConA-like_dom_sf"/>
</dbReference>
<feature type="region of interest" description="Disordered" evidence="1">
    <location>
        <begin position="21"/>
        <end position="72"/>
    </location>
</feature>
<keyword evidence="5" id="KW-1185">Reference proteome</keyword>
<dbReference type="Gene3D" id="2.60.120.560">
    <property type="entry name" value="Exo-inulinase, domain 1"/>
    <property type="match status" value="1"/>
</dbReference>
<keyword evidence="2" id="KW-0732">Signal</keyword>
<dbReference type="Pfam" id="PF06439">
    <property type="entry name" value="3keto-disac_hyd"/>
    <property type="match status" value="1"/>
</dbReference>
<dbReference type="RefSeq" id="WP_283431144.1">
    <property type="nucleotide sequence ID" value="NZ_FXUG01000001.1"/>
</dbReference>
<dbReference type="EMBL" id="FXUG01000001">
    <property type="protein sequence ID" value="SMP43755.1"/>
    <property type="molecule type" value="Genomic_DNA"/>
</dbReference>
<dbReference type="InterPro" id="IPR010496">
    <property type="entry name" value="AL/BT2_dom"/>
</dbReference>
<comment type="caution">
    <text evidence="4">The sequence shown here is derived from an EMBL/GenBank/DDBJ whole genome shotgun (WGS) entry which is preliminary data.</text>
</comment>
<feature type="compositionally biased region" description="Basic and acidic residues" evidence="1">
    <location>
        <begin position="54"/>
        <end position="64"/>
    </location>
</feature>
<protein>
    <recommendedName>
        <fullName evidence="3">3-keto-alpha-glucoside-1,2-lyase/3-keto-2-hydroxy-glucal hydratase domain-containing protein</fullName>
    </recommendedName>
</protein>
<evidence type="ECO:0000256" key="1">
    <source>
        <dbReference type="SAM" id="MobiDB-lite"/>
    </source>
</evidence>
<proteinExistence type="predicted"/>
<feature type="domain" description="3-keto-alpha-glucoside-1,2-lyase/3-keto-2-hydroxy-glucal hydratase" evidence="3">
    <location>
        <begin position="103"/>
        <end position="280"/>
    </location>
</feature>
<organism evidence="4 5">
    <name type="scientific">Neorhodopirellula lusitana</name>
    <dbReference type="NCBI Taxonomy" id="445327"/>
    <lineage>
        <taxon>Bacteria</taxon>
        <taxon>Pseudomonadati</taxon>
        <taxon>Planctomycetota</taxon>
        <taxon>Planctomycetia</taxon>
        <taxon>Pirellulales</taxon>
        <taxon>Pirellulaceae</taxon>
        <taxon>Neorhodopirellula</taxon>
    </lineage>
</organism>
<evidence type="ECO:0000313" key="5">
    <source>
        <dbReference type="Proteomes" id="UP001158067"/>
    </source>
</evidence>
<accession>A0ABY1PVV2</accession>
<name>A0ABY1PVV2_9BACT</name>
<gene>
    <name evidence="4" type="ORF">SAMN06265222_101993</name>
</gene>
<feature type="signal peptide" evidence="2">
    <location>
        <begin position="1"/>
        <end position="21"/>
    </location>
</feature>
<sequence>MYRLFCIAMLLASCFATSANARDNSSATPRDGDKPSVSDPPLQESSRNRTAVRGKSDHGNEGGKVKGGSVRMAKEPKQAVLFQDDYEGRAEPGEKYFVPQRMLDGWHVVDGVLIGDQVCDDHGSVIRTDVPFNDVEIEFDFQFNGGSRFNLVIDDDDEKSVHAGHLCRVSVSKKDLKISDDKTGGMNLEIRKRRQDPSLSVDAKATLEKRLAATQSNVPVQVQPGQWHTLRVRIKGDRMSALLDGKLSASLQSPGIDHATKKELGFTVIGGKVSFDNLKVVKRSLSAN</sequence>
<evidence type="ECO:0000256" key="2">
    <source>
        <dbReference type="SAM" id="SignalP"/>
    </source>
</evidence>
<reference evidence="4 5" key="1">
    <citation type="submission" date="2017-05" db="EMBL/GenBank/DDBJ databases">
        <authorList>
            <person name="Varghese N."/>
            <person name="Submissions S."/>
        </authorList>
    </citation>
    <scope>NUCLEOTIDE SEQUENCE [LARGE SCALE GENOMIC DNA]</scope>
    <source>
        <strain evidence="4 5">DSM 25457</strain>
    </source>
</reference>
<dbReference type="Proteomes" id="UP001158067">
    <property type="component" value="Unassembled WGS sequence"/>
</dbReference>